<dbReference type="PANTHER" id="PTHR20959">
    <property type="entry name" value="TRANSPORT AND GOLGI ORGANIZATION PROTEIN 6 FAMILY MEMBER"/>
    <property type="match status" value="1"/>
</dbReference>
<dbReference type="InterPro" id="IPR039600">
    <property type="entry name" value="TANGO6/Rtp1"/>
</dbReference>
<keyword evidence="2" id="KW-0175">Coiled coil</keyword>
<dbReference type="InterPro" id="IPR019451">
    <property type="entry name" value="Rtp1_C1"/>
</dbReference>
<evidence type="ECO:0000256" key="2">
    <source>
        <dbReference type="SAM" id="Coils"/>
    </source>
</evidence>
<feature type="domain" description="TANGO6 HEAT repeat" evidence="5">
    <location>
        <begin position="254"/>
        <end position="479"/>
    </location>
</feature>
<evidence type="ECO:0008006" key="8">
    <source>
        <dbReference type="Google" id="ProtNLM"/>
    </source>
</evidence>
<dbReference type="InterPro" id="IPR057407">
    <property type="entry name" value="HEAT_TANGO6"/>
</dbReference>
<name>A0AAN8NED1_9PEZI</name>
<keyword evidence="7" id="KW-1185">Reference proteome</keyword>
<proteinExistence type="inferred from homology"/>
<feature type="coiled-coil region" evidence="2">
    <location>
        <begin position="842"/>
        <end position="869"/>
    </location>
</feature>
<evidence type="ECO:0000256" key="1">
    <source>
        <dbReference type="ARBA" id="ARBA00005724"/>
    </source>
</evidence>
<evidence type="ECO:0000259" key="4">
    <source>
        <dbReference type="Pfam" id="PF10363"/>
    </source>
</evidence>
<evidence type="ECO:0000259" key="5">
    <source>
        <dbReference type="Pfam" id="PF23565"/>
    </source>
</evidence>
<protein>
    <recommendedName>
        <fullName evidence="8">RNA polymerase II assembly factor Rtp1 C-terminal domain-containing protein</fullName>
    </recommendedName>
</protein>
<reference evidence="6 7" key="1">
    <citation type="submission" date="2019-10" db="EMBL/GenBank/DDBJ databases">
        <authorList>
            <person name="Palmer J.M."/>
        </authorList>
    </citation>
    <scope>NUCLEOTIDE SEQUENCE [LARGE SCALE GENOMIC DNA]</scope>
    <source>
        <strain evidence="6 7">TWF506</strain>
    </source>
</reference>
<dbReference type="AlphaFoldDB" id="A0AAN8NED1"/>
<sequence>MSNQKTFQNTLTTAATFLQPVFKPQNAPNRQHTSIIESLYQTLPKNETSASSSVEAPSYNLQSSKVIIYALSLLSKLNESATSKNSSPDALFAPRDQRIILGLADLILLEGIYPNTTSGILPPLDRRTKSSGYFSQIQAAAAAASISQQDDGTSSHNVELLAAIVDNIQPILATASNEVSDAVRERLQMDFVACLGELAFNPQTGSEEWRKRFYSALDNIHTPILLPLLVPLILPTTPLWFQKPLTTYLSSIPLVRPGGVKDEITFFIDPTKDIPTQRIALQQASKLIGSVPTSSTPDQYFSVIAPQLLELLDEVGNLGLAAAIVINDVFERRKKGVEKYFFPRLLRPLRPAKSQVPPAEEIEDGDIITLTEEEDLERAINRISSLFQSSNGQSYLASRIIDTLTLPLWGLWQFAVSIKATSPTVTKTPQDLLTAYMKLKPSSTALDEIVQNFGYNGDDHWIFTRGEMGQVKIIVRDASLPTKSIEIKDIEERTPSFISLALSANDDVFTDFFLGLCRRWLGGGFTIGAEGGDKAAFGLLFQLKVLEGILEHHSERLTRRPEQVIILVKEILDSRVRTLKKEKERLEALQNPSMNTLGRITNEEEDLDSFDPDDNDGTSNGGGDAIGIALQLLNSIVSTSFSRTVSEQEKKLLSTLQPALKYLSSERGVDGSIASLTRSLGLFISTQDIPLTGPMDGDIKPVDEKVLKQQQTLQTALLYLRDQMVPIRAHGLEMLKELIRERSSVVDIQTIAKLLIDMLQDKESFVYLGVVKTLCELADKHPGTVIGMLVGDYVDEEEKMGIDERLKIGEALMGTVQRLGETAVGKVAEEVGNVMVGLAGRRKRRHREAGEVKREKEEAERRIKKEGEMDEEYRKVLSEARVEAGIDTADGKKVKTEEVEDDEQWISKVGEEDYRVRTSALSVLGILFETNAAGVPVGVTLAAVEVALRILELERGKEQATVRRAAVHLVSSVLNGLEKEGTVELLKVIPRERLEDIVRVLGYTRATDDDGLVREQAGVLVEALTE</sequence>
<accession>A0AAN8NED1</accession>
<dbReference type="Pfam" id="PF10304">
    <property type="entry name" value="RTP1_C2"/>
    <property type="match status" value="1"/>
</dbReference>
<dbReference type="EMBL" id="JAVHJM010000009">
    <property type="protein sequence ID" value="KAK6506420.1"/>
    <property type="molecule type" value="Genomic_DNA"/>
</dbReference>
<evidence type="ECO:0000313" key="7">
    <source>
        <dbReference type="Proteomes" id="UP001307849"/>
    </source>
</evidence>
<comment type="similarity">
    <text evidence="1">Belongs to the Tango6 family.</text>
</comment>
<dbReference type="InterPro" id="IPR016024">
    <property type="entry name" value="ARM-type_fold"/>
</dbReference>
<gene>
    <name evidence="6" type="ORF">TWF506_011330</name>
</gene>
<organism evidence="6 7">
    <name type="scientific">Arthrobotrys conoides</name>
    <dbReference type="NCBI Taxonomy" id="74498"/>
    <lineage>
        <taxon>Eukaryota</taxon>
        <taxon>Fungi</taxon>
        <taxon>Dikarya</taxon>
        <taxon>Ascomycota</taxon>
        <taxon>Pezizomycotina</taxon>
        <taxon>Orbiliomycetes</taxon>
        <taxon>Orbiliales</taxon>
        <taxon>Orbiliaceae</taxon>
        <taxon>Arthrobotrys</taxon>
    </lineage>
</organism>
<evidence type="ECO:0000259" key="3">
    <source>
        <dbReference type="Pfam" id="PF10304"/>
    </source>
</evidence>
<feature type="domain" description="RNA polymerase II assembly factor Rtp1 C-terminal" evidence="3">
    <location>
        <begin position="994"/>
        <end position="1024"/>
    </location>
</feature>
<evidence type="ECO:0000313" key="6">
    <source>
        <dbReference type="EMBL" id="KAK6506420.1"/>
    </source>
</evidence>
<dbReference type="Proteomes" id="UP001307849">
    <property type="component" value="Unassembled WGS sequence"/>
</dbReference>
<dbReference type="Pfam" id="PF23565">
    <property type="entry name" value="ARM_TANGO6"/>
    <property type="match status" value="1"/>
</dbReference>
<dbReference type="Pfam" id="PF10363">
    <property type="entry name" value="RTP1_C1"/>
    <property type="match status" value="1"/>
</dbReference>
<dbReference type="GO" id="GO:0009306">
    <property type="term" value="P:protein secretion"/>
    <property type="evidence" value="ECO:0007669"/>
    <property type="project" value="TreeGrafter"/>
</dbReference>
<dbReference type="InterPro" id="IPR019414">
    <property type="entry name" value="Rtp1_C2"/>
</dbReference>
<dbReference type="PANTHER" id="PTHR20959:SF1">
    <property type="entry name" value="TRANSPORT AND GOLGI ORGANIZATION PROTEIN 6 HOMOLOG"/>
    <property type="match status" value="1"/>
</dbReference>
<feature type="domain" description="RNA polymerase II assembly factor Rtp1 C-terminal" evidence="4">
    <location>
        <begin position="713"/>
        <end position="822"/>
    </location>
</feature>
<comment type="caution">
    <text evidence="6">The sequence shown here is derived from an EMBL/GenBank/DDBJ whole genome shotgun (WGS) entry which is preliminary data.</text>
</comment>
<dbReference type="SUPFAM" id="SSF48371">
    <property type="entry name" value="ARM repeat"/>
    <property type="match status" value="1"/>
</dbReference>